<feature type="compositionally biased region" description="Polar residues" evidence="9">
    <location>
        <begin position="469"/>
        <end position="483"/>
    </location>
</feature>
<feature type="transmembrane region" description="Helical" evidence="10">
    <location>
        <begin position="17"/>
        <end position="41"/>
    </location>
</feature>
<evidence type="ECO:0000313" key="12">
    <source>
        <dbReference type="Proteomes" id="UP000243459"/>
    </source>
</evidence>
<keyword evidence="4 8" id="KW-0611">Plant defense</keyword>
<evidence type="ECO:0000256" key="9">
    <source>
        <dbReference type="SAM" id="MobiDB-lite"/>
    </source>
</evidence>
<name>A0A5P1EVP4_ASPOF</name>
<keyword evidence="8" id="KW-0112">Calmodulin-binding</keyword>
<evidence type="ECO:0000256" key="1">
    <source>
        <dbReference type="ARBA" id="ARBA00004141"/>
    </source>
</evidence>
<dbReference type="PANTHER" id="PTHR31942">
    <property type="entry name" value="MLO-LIKE PROTEIN 1"/>
    <property type="match status" value="1"/>
</dbReference>
<comment type="subcellular location">
    <subcellularLocation>
        <location evidence="1 8">Membrane</location>
        <topology evidence="1 8">Multi-pass membrane protein</topology>
    </subcellularLocation>
</comment>
<comment type="function">
    <text evidence="8">May be involved in modulation of pathogen defense and leaf cell death.</text>
</comment>
<evidence type="ECO:0000256" key="5">
    <source>
        <dbReference type="ARBA" id="ARBA00022989"/>
    </source>
</evidence>
<dbReference type="Gramene" id="ONK70145">
    <property type="protein sequence ID" value="ONK70145"/>
    <property type="gene ID" value="A4U43_C05F30720"/>
</dbReference>
<dbReference type="PANTHER" id="PTHR31942:SF54">
    <property type="entry name" value="MLO-LIKE PROTEIN 13"/>
    <property type="match status" value="1"/>
</dbReference>
<feature type="transmembrane region" description="Helical" evidence="10">
    <location>
        <begin position="275"/>
        <end position="294"/>
    </location>
</feature>
<evidence type="ECO:0000256" key="4">
    <source>
        <dbReference type="ARBA" id="ARBA00022821"/>
    </source>
</evidence>
<dbReference type="OrthoDB" id="1388414at2759"/>
<reference evidence="12" key="1">
    <citation type="journal article" date="2017" name="Nat. Commun.">
        <title>The asparagus genome sheds light on the origin and evolution of a young Y chromosome.</title>
        <authorList>
            <person name="Harkess A."/>
            <person name="Zhou J."/>
            <person name="Xu C."/>
            <person name="Bowers J.E."/>
            <person name="Van der Hulst R."/>
            <person name="Ayyampalayam S."/>
            <person name="Mercati F."/>
            <person name="Riccardi P."/>
            <person name="McKain M.R."/>
            <person name="Kakrana A."/>
            <person name="Tang H."/>
            <person name="Ray J."/>
            <person name="Groenendijk J."/>
            <person name="Arikit S."/>
            <person name="Mathioni S.M."/>
            <person name="Nakano M."/>
            <person name="Shan H."/>
            <person name="Telgmann-Rauber A."/>
            <person name="Kanno A."/>
            <person name="Yue Z."/>
            <person name="Chen H."/>
            <person name="Li W."/>
            <person name="Chen Y."/>
            <person name="Xu X."/>
            <person name="Zhang Y."/>
            <person name="Luo S."/>
            <person name="Chen H."/>
            <person name="Gao J."/>
            <person name="Mao Z."/>
            <person name="Pires J.C."/>
            <person name="Luo M."/>
            <person name="Kudrna D."/>
            <person name="Wing R.A."/>
            <person name="Meyers B.C."/>
            <person name="Yi K."/>
            <person name="Kong H."/>
            <person name="Lavrijsen P."/>
            <person name="Sunseri F."/>
            <person name="Falavigna A."/>
            <person name="Ye Y."/>
            <person name="Leebens-Mack J.H."/>
            <person name="Chen G."/>
        </authorList>
    </citation>
    <scope>NUCLEOTIDE SEQUENCE [LARGE SCALE GENOMIC DNA]</scope>
    <source>
        <strain evidence="12">cv. DH0086</strain>
    </source>
</reference>
<dbReference type="GO" id="GO:0016020">
    <property type="term" value="C:membrane"/>
    <property type="evidence" value="ECO:0007669"/>
    <property type="project" value="UniProtKB-SubCell"/>
</dbReference>
<dbReference type="Pfam" id="PF03094">
    <property type="entry name" value="Mlo"/>
    <property type="match status" value="1"/>
</dbReference>
<dbReference type="Proteomes" id="UP000243459">
    <property type="component" value="Chromosome 5"/>
</dbReference>
<keyword evidence="7 8" id="KW-0568">Pathogenesis-related protein</keyword>
<gene>
    <name evidence="8" type="primary">MLO</name>
    <name evidence="11" type="ORF">A4U43_C05F30720</name>
</gene>
<protein>
    <recommendedName>
        <fullName evidence="8">MLO-like protein</fullName>
    </recommendedName>
</protein>
<dbReference type="OMA" id="ANYMLPC"/>
<organism evidence="11 12">
    <name type="scientific">Asparagus officinalis</name>
    <name type="common">Garden asparagus</name>
    <dbReference type="NCBI Taxonomy" id="4686"/>
    <lineage>
        <taxon>Eukaryota</taxon>
        <taxon>Viridiplantae</taxon>
        <taxon>Streptophyta</taxon>
        <taxon>Embryophyta</taxon>
        <taxon>Tracheophyta</taxon>
        <taxon>Spermatophyta</taxon>
        <taxon>Magnoliopsida</taxon>
        <taxon>Liliopsida</taxon>
        <taxon>Asparagales</taxon>
        <taxon>Asparagaceae</taxon>
        <taxon>Asparagoideae</taxon>
        <taxon>Asparagus</taxon>
    </lineage>
</organism>
<evidence type="ECO:0000256" key="6">
    <source>
        <dbReference type="ARBA" id="ARBA00023136"/>
    </source>
</evidence>
<proteinExistence type="inferred from homology"/>
<evidence type="ECO:0000256" key="7">
    <source>
        <dbReference type="ARBA" id="ARBA00023265"/>
    </source>
</evidence>
<feature type="transmembrane region" description="Helical" evidence="10">
    <location>
        <begin position="355"/>
        <end position="378"/>
    </location>
</feature>
<feature type="transmembrane region" description="Helical" evidence="10">
    <location>
        <begin position="62"/>
        <end position="80"/>
    </location>
</feature>
<keyword evidence="6 8" id="KW-0472">Membrane</keyword>
<feature type="transmembrane region" description="Helical" evidence="10">
    <location>
        <begin position="300"/>
        <end position="318"/>
    </location>
</feature>
<dbReference type="AlphaFoldDB" id="A0A5P1EVP4"/>
<feature type="region of interest" description="Disordered" evidence="9">
    <location>
        <begin position="467"/>
        <end position="521"/>
    </location>
</feature>
<evidence type="ECO:0000256" key="10">
    <source>
        <dbReference type="SAM" id="Phobius"/>
    </source>
</evidence>
<comment type="similarity">
    <text evidence="2 8">Belongs to the MLO family.</text>
</comment>
<dbReference type="EMBL" id="CM007385">
    <property type="protein sequence ID" value="ONK70145.1"/>
    <property type="molecule type" value="Genomic_DNA"/>
</dbReference>
<dbReference type="GO" id="GO:0006952">
    <property type="term" value="P:defense response"/>
    <property type="evidence" value="ECO:0007669"/>
    <property type="project" value="UniProtKB-KW"/>
</dbReference>
<comment type="domain">
    <text evidence="8">The C-terminus contains a calmodulin-binding domain, which binds calmodulin in a calcium-dependent fashion.</text>
</comment>
<accession>A0A5P1EVP4</accession>
<keyword evidence="5 8" id="KW-1133">Transmembrane helix</keyword>
<evidence type="ECO:0000313" key="11">
    <source>
        <dbReference type="EMBL" id="ONK70145.1"/>
    </source>
</evidence>
<feature type="transmembrane region" description="Helical" evidence="10">
    <location>
        <begin position="398"/>
        <end position="419"/>
    </location>
</feature>
<keyword evidence="3 8" id="KW-0812">Transmembrane</keyword>
<evidence type="ECO:0000256" key="2">
    <source>
        <dbReference type="ARBA" id="ARBA00006574"/>
    </source>
</evidence>
<evidence type="ECO:0000256" key="8">
    <source>
        <dbReference type="RuleBase" id="RU280816"/>
    </source>
</evidence>
<dbReference type="InterPro" id="IPR004326">
    <property type="entry name" value="Mlo"/>
</dbReference>
<keyword evidence="12" id="KW-1185">Reference proteome</keyword>
<evidence type="ECO:0000256" key="3">
    <source>
        <dbReference type="ARBA" id="ARBA00022692"/>
    </source>
</evidence>
<dbReference type="GO" id="GO:0005516">
    <property type="term" value="F:calmodulin binding"/>
    <property type="evidence" value="ECO:0007669"/>
    <property type="project" value="UniProtKB-KW"/>
</dbReference>
<feature type="transmembrane region" description="Helical" evidence="10">
    <location>
        <begin position="148"/>
        <end position="169"/>
    </location>
</feature>
<sequence length="521" mass="59679">MASEGASSENLEFTPTWVVAGVCAVIVVISLCVERFLHYLGKFLKHKRQDALFQALQKLKEELMLLGFISLLLTVFQSLISEVCIVKSATSQMLPCEKKGLAGVMHNEGFLMGHTLKTRKLLSEGDSSNICTGQGKVPLLSIEALHQLHIFIFVLAVVHVVFCATTMVLGGAQIRKWKHWEIAIQREISNLPSFEHPHHRHHHLEFVSARTKGYWRKSVVVSWIMSFFKQFHASMTKSDYRALRSGFIMMHCKTNPKFDFHKYMMRALEDDFKKVVGISWYLWLFVIIFLLLDVHGWHTYFWLSFLPLVLLLAVGAKLEHIITRIAQEIVEKPADDQSAQIKPSDHRFWFRRPGIILYVIHFILFQNAFEIAFFFWIWSTYGFNSCIMESVGYLIPRLVIGLIIQVLCSYSTLPLYAIVTQMGDSYKQAIFAQHMQETLHGWAESVRKRKRSGISSLLGIIGLGEKQQRTSNEQTQMQRMTVESSRSSSSAQQPEVSDGIMISASEERDETLSSDDLVDHQ</sequence>